<dbReference type="PANTHER" id="PTHR30537:SF66">
    <property type="entry name" value="IRON-REGULATED VIRULENCE REGULATORY PROTEIN IRGB"/>
    <property type="match status" value="1"/>
</dbReference>
<dbReference type="SUPFAM" id="SSF46785">
    <property type="entry name" value="Winged helix' DNA-binding domain"/>
    <property type="match status" value="1"/>
</dbReference>
<dbReference type="CDD" id="cd08422">
    <property type="entry name" value="PBP2_CrgA_like"/>
    <property type="match status" value="1"/>
</dbReference>
<protein>
    <submittedName>
        <fullName evidence="8">LysR family transcriptional regulator</fullName>
    </submittedName>
</protein>
<dbReference type="EMBL" id="JAUEHU010000025">
    <property type="protein sequence ID" value="MDN0089173.1"/>
    <property type="molecule type" value="Genomic_DNA"/>
</dbReference>
<dbReference type="Proteomes" id="UP000040578">
    <property type="component" value="Unassembled WGS sequence"/>
</dbReference>
<keyword evidence="3" id="KW-0805">Transcription regulation</keyword>
<dbReference type="InterPro" id="IPR036390">
    <property type="entry name" value="WH_DNA-bd_sf"/>
</dbReference>
<keyword evidence="5" id="KW-0804">Transcription</keyword>
<dbReference type="Gene3D" id="3.40.190.290">
    <property type="match status" value="1"/>
</dbReference>
<dbReference type="Gene3D" id="1.10.10.10">
    <property type="entry name" value="Winged helix-like DNA-binding domain superfamily/Winged helix DNA-binding domain"/>
    <property type="match status" value="1"/>
</dbReference>
<reference evidence="8" key="2">
    <citation type="submission" date="2023-06" db="EMBL/GenBank/DDBJ databases">
        <authorList>
            <person name="Polev D.E."/>
            <person name="Saitova A.T."/>
            <person name="Bogumilchik E.A."/>
            <person name="Kokorina G.I."/>
            <person name="Voskresenskaia E.A."/>
        </authorList>
    </citation>
    <scope>NUCLEOTIDE SEQUENCE</scope>
    <source>
        <strain evidence="8">2145 StPb PI</strain>
    </source>
</reference>
<evidence type="ECO:0000313" key="10">
    <source>
        <dbReference type="Proteomes" id="UP001167864"/>
    </source>
</evidence>
<evidence type="ECO:0000256" key="4">
    <source>
        <dbReference type="ARBA" id="ARBA00023125"/>
    </source>
</evidence>
<dbReference type="InterPro" id="IPR058163">
    <property type="entry name" value="LysR-type_TF_proteobact-type"/>
</dbReference>
<dbReference type="GO" id="GO:0043565">
    <property type="term" value="F:sequence-specific DNA binding"/>
    <property type="evidence" value="ECO:0007669"/>
    <property type="project" value="TreeGrafter"/>
</dbReference>
<dbReference type="FunFam" id="1.10.10.10:FF:000001">
    <property type="entry name" value="LysR family transcriptional regulator"/>
    <property type="match status" value="1"/>
</dbReference>
<dbReference type="PROSITE" id="PS50931">
    <property type="entry name" value="HTH_LYSR"/>
    <property type="match status" value="1"/>
</dbReference>
<evidence type="ECO:0000256" key="1">
    <source>
        <dbReference type="ARBA" id="ARBA00009437"/>
    </source>
</evidence>
<dbReference type="PANTHER" id="PTHR30537">
    <property type="entry name" value="HTH-TYPE TRANSCRIPTIONAL REGULATOR"/>
    <property type="match status" value="1"/>
</dbReference>
<dbReference type="Pfam" id="PF03466">
    <property type="entry name" value="LysR_substrate"/>
    <property type="match status" value="1"/>
</dbReference>
<keyword evidence="9" id="KW-1185">Reference proteome</keyword>
<evidence type="ECO:0000313" key="8">
    <source>
        <dbReference type="EMBL" id="MDN0089173.1"/>
    </source>
</evidence>
<dbReference type="InterPro" id="IPR005119">
    <property type="entry name" value="LysR_subst-bd"/>
</dbReference>
<proteinExistence type="inferred from homology"/>
<evidence type="ECO:0000259" key="6">
    <source>
        <dbReference type="PROSITE" id="PS50931"/>
    </source>
</evidence>
<feature type="domain" description="HTH lysR-type" evidence="6">
    <location>
        <begin position="2"/>
        <end position="59"/>
    </location>
</feature>
<dbReference type="Pfam" id="PF00126">
    <property type="entry name" value="HTH_1"/>
    <property type="match status" value="1"/>
</dbReference>
<comment type="similarity">
    <text evidence="1">Belongs to the LysR transcriptional regulatory family.</text>
</comment>
<evidence type="ECO:0000256" key="5">
    <source>
        <dbReference type="ARBA" id="ARBA00023163"/>
    </source>
</evidence>
<comment type="caution">
    <text evidence="8">The sequence shown here is derived from an EMBL/GenBank/DDBJ whole genome shotgun (WGS) entry which is preliminary data.</text>
</comment>
<dbReference type="InterPro" id="IPR000847">
    <property type="entry name" value="LysR_HTH_N"/>
</dbReference>
<reference evidence="7 9" key="1">
    <citation type="submission" date="2015-03" db="EMBL/GenBank/DDBJ databases">
        <authorList>
            <consortium name="Pathogen Informatics"/>
            <person name="Murphy D."/>
        </authorList>
    </citation>
    <scope>NUCLEOTIDE SEQUENCE [LARGE SCALE GENOMIC DNA]</scope>
    <source>
        <strain evidence="9">type strain: CIP110231</strain>
        <strain evidence="7">Type strain: CIP110231</strain>
    </source>
</reference>
<dbReference type="RefSeq" id="WP_049601977.1">
    <property type="nucleotide sequence ID" value="NZ_CPYD01000017.1"/>
</dbReference>
<evidence type="ECO:0000313" key="9">
    <source>
        <dbReference type="Proteomes" id="UP000040578"/>
    </source>
</evidence>
<keyword evidence="2" id="KW-0678">Repressor</keyword>
<gene>
    <name evidence="7" type="primary">dmlR_13</name>
    <name evidence="7" type="ORF">ERS137967_03569</name>
    <name evidence="8" type="ORF">QVN42_17630</name>
</gene>
<dbReference type="EMBL" id="CPYD01000017">
    <property type="protein sequence ID" value="CNF21083.1"/>
    <property type="molecule type" value="Genomic_DNA"/>
</dbReference>
<evidence type="ECO:0000256" key="2">
    <source>
        <dbReference type="ARBA" id="ARBA00022491"/>
    </source>
</evidence>
<keyword evidence="4" id="KW-0238">DNA-binding</keyword>
<dbReference type="AlphaFoldDB" id="A0AAW7K241"/>
<organism evidence="8 10">
    <name type="scientific">Yersinia nurmii</name>
    <dbReference type="NCBI Taxonomy" id="685706"/>
    <lineage>
        <taxon>Bacteria</taxon>
        <taxon>Pseudomonadati</taxon>
        <taxon>Pseudomonadota</taxon>
        <taxon>Gammaproteobacteria</taxon>
        <taxon>Enterobacterales</taxon>
        <taxon>Yersiniaceae</taxon>
        <taxon>Yersinia</taxon>
    </lineage>
</organism>
<dbReference type="GO" id="GO:0006351">
    <property type="term" value="P:DNA-templated transcription"/>
    <property type="evidence" value="ECO:0007669"/>
    <property type="project" value="TreeGrafter"/>
</dbReference>
<evidence type="ECO:0000313" key="7">
    <source>
        <dbReference type="EMBL" id="CNF21083.1"/>
    </source>
</evidence>
<dbReference type="InterPro" id="IPR036388">
    <property type="entry name" value="WH-like_DNA-bd_sf"/>
</dbReference>
<name>A0AAW7K241_9GAMM</name>
<accession>A0AAW7K241</accession>
<dbReference type="SUPFAM" id="SSF53850">
    <property type="entry name" value="Periplasmic binding protein-like II"/>
    <property type="match status" value="1"/>
</dbReference>
<evidence type="ECO:0000256" key="3">
    <source>
        <dbReference type="ARBA" id="ARBA00023015"/>
    </source>
</evidence>
<dbReference type="Proteomes" id="UP001167864">
    <property type="component" value="Unassembled WGS sequence"/>
</dbReference>
<sequence>MVSLHRLSTFVAVVNAGSFTAAADILGQTRAGVSFNIKQLEAELGVALLTRTTRRLALTEVGERFYQHCQRLLQDAEFAVEDARRGHGTLSGTLRITTTPEYGIHTLVPIMAAFMRQHPHLTIQHACSSQHANLISERFDVAIRLGQLVDSSYRAALIETFPILPVASPMYLHSHKIRCLEDLRQAQWVAHSRLATPLTWQVQGPDNGWQRLDVSVQPKVLADTSASLQVFARQGAGIALLPEWLVAEDLANGLLQQVLPQYRFPEQGVYALYPNTQHVSEKVRAFIDFLRLSVKLKSA</sequence>
<dbReference type="GO" id="GO:0003700">
    <property type="term" value="F:DNA-binding transcription factor activity"/>
    <property type="evidence" value="ECO:0007669"/>
    <property type="project" value="InterPro"/>
</dbReference>